<dbReference type="AlphaFoldDB" id="A0A1F2P8F1"/>
<name>A0A1F2P8F1_9EURY</name>
<evidence type="ECO:0000313" key="2">
    <source>
        <dbReference type="Proteomes" id="UP000186940"/>
    </source>
</evidence>
<dbReference type="STRING" id="1838285.SCAL_001052"/>
<accession>A0A1F2P8F1</accession>
<dbReference type="Proteomes" id="UP000186940">
    <property type="component" value="Unassembled WGS sequence"/>
</dbReference>
<organism evidence="1 2">
    <name type="scientific">Candidatus Syntropharchaeum caldarium</name>
    <dbReference type="NCBI Taxonomy" id="1838285"/>
    <lineage>
        <taxon>Archaea</taxon>
        <taxon>Methanobacteriati</taxon>
        <taxon>Methanobacteriota</taxon>
        <taxon>Stenosarchaea group</taxon>
        <taxon>Methanomicrobia</taxon>
        <taxon>Methanosarcinales</taxon>
        <taxon>ANME-2 cluster</taxon>
        <taxon>Candidatus Syntropharchaeum</taxon>
    </lineage>
</organism>
<comment type="caution">
    <text evidence="1">The sequence shown here is derived from an EMBL/GenBank/DDBJ whole genome shotgun (WGS) entry which is preliminary data.</text>
</comment>
<gene>
    <name evidence="1" type="ORF">SCAL_001052</name>
</gene>
<dbReference type="EMBL" id="LYOS01000003">
    <property type="protein sequence ID" value="OFV67677.1"/>
    <property type="molecule type" value="Genomic_DNA"/>
</dbReference>
<keyword evidence="2" id="KW-1185">Reference proteome</keyword>
<protein>
    <submittedName>
        <fullName evidence="1">Uncharacterized protein</fullName>
    </submittedName>
</protein>
<proteinExistence type="predicted"/>
<sequence length="58" mass="6521">MINTFAFNRSTIFVASLLVLILKISPKASLHHQGKNTTIPTEKMIFYSSLNLSPTDRI</sequence>
<reference evidence="1" key="1">
    <citation type="submission" date="2016-05" db="EMBL/GenBank/DDBJ databases">
        <title>Microbial consortia oxidize butane by reversing methanogenesis.</title>
        <authorList>
            <person name="Laso-Perez R."/>
            <person name="Richter M."/>
            <person name="Wegener G."/>
            <person name="Musat F."/>
        </authorList>
    </citation>
    <scope>NUCLEOTIDE SEQUENCE [LARGE SCALE GENOMIC DNA]</scope>
    <source>
        <strain evidence="1">BOX2</strain>
    </source>
</reference>
<evidence type="ECO:0000313" key="1">
    <source>
        <dbReference type="EMBL" id="OFV67677.1"/>
    </source>
</evidence>